<dbReference type="PANTHER" id="PTHR21715:SF0">
    <property type="entry name" value="RH04127P"/>
    <property type="match status" value="1"/>
</dbReference>
<evidence type="ECO:0000313" key="5">
    <source>
        <dbReference type="EnsemblMetazoa" id="ACUA003591-PA"/>
    </source>
</evidence>
<dbReference type="EMBL" id="AXCM01000303">
    <property type="status" value="NOT_ANNOTATED_CDS"/>
    <property type="molecule type" value="Genomic_DNA"/>
</dbReference>
<protein>
    <recommendedName>
        <fullName evidence="7">WW domain-containing protein</fullName>
    </recommendedName>
</protein>
<dbReference type="EnsemblMetazoa" id="ACUA003591-RA">
    <property type="protein sequence ID" value="ACUA003591-PA"/>
    <property type="gene ID" value="ACUA003591"/>
</dbReference>
<sequence>MSSMAMNYSKQVKAYYYYDRITKKSQWEHPIDVLYRAKVIDARKALAFDQSDSTSFGDSGFRSLKSNFNKSASTLNTYDQQHTKDSDCGNSLAMSNQQLKSNKTNQQDSKKPEQQDCSTNLFASTTANNESDSNKENNIEDAAATVTGAAKKSNNLDSSIAFTRKLSFNTDASGHDTKSESKETIKQENYSKMGSTLYGFTITGTGSQFLKSNKKLEFSSLDLGRKPESEVKGILRDTSLNYVRSKSTPNDDSGNDERKSVRFDIDLDLGNSPNELKAETDSALVDGATVVEQGANEEADENNDDREDVGDRFDDQDKEDDVSADGLKQTSSSESTEPDSEVLTGVGLKVVHDGKLFSSAVSTCKAVNDDLLEDRDLDSLRLLRHSIDLERERYKTKLEEELRSLATLEENKLQIELANERCRYEELLSKERQRMKDQHQQNIDEIKEFYQAKLNEMKADYEDENAKEYAVYQETLQEEFDRRVKEVTNAHRATMAKLQKNHDEIVEELERDLKMEEELLKKEHSTNLAEIKIKLTHELEMERQRMRETGEDRLYEKVRCEKRLLEDKYKCLKEKYTRLKTDVRISLERRKKRREQQQQQQQHSLLSNSYETDDRTNSKPLPSYSYEVGKGMSGASGVKQSMMSEKSQPLSNAALGAASKRIPTTGDSYVMDSKHTALHVNGAGSAESRKSTFLLNHANNNNTQKHQVDDSRQSENRYSKHYFQVKNIFGSVQHEDNFSSDSEFHKLSCDNGGVENSCSSSFTGAASAAARPKRRIFTKTKSSSTSKLNSSKHERETGAKPYTPVENLRIQLKKLEELEDQIPDCNLDAPYHLRYPFVNNIANVDNNKATASACLHGDAGETEVVTTTDRSELEFFKHRILLERDSVLRAKESLRAQKNVFKSKQRDIAVKHAIKNKQTVDQIFHRGCVPTATHGNLFGLPEHLRKPPSEVKREKSTNGKMTATTTTAEQRKSGAAVSATFPQHKDNNRSSSSDKSRIFVALLATIAVAQAAYTLNPAGPTYAGIHTPAITSQQSNILRSYGNLGQISTYSKTIDTPYSSVSKSDVRVSNPGVAVGHIAAAYPHAIAPAYAHPAYAHPAYAAPAVKAPALLGVAYSAAPAVAHMTYSNGLGINYAW</sequence>
<dbReference type="InterPro" id="IPR022727">
    <property type="entry name" value="Cuticle_C1"/>
</dbReference>
<evidence type="ECO:0000256" key="3">
    <source>
        <dbReference type="SAM" id="Coils"/>
    </source>
</evidence>
<dbReference type="Pfam" id="PF11018">
    <property type="entry name" value="Cuticle_3"/>
    <property type="match status" value="1"/>
</dbReference>
<feature type="region of interest" description="Disordered" evidence="4">
    <location>
        <begin position="590"/>
        <end position="654"/>
    </location>
</feature>
<feature type="compositionally biased region" description="Basic and acidic residues" evidence="4">
    <location>
        <begin position="942"/>
        <end position="957"/>
    </location>
</feature>
<dbReference type="InterPro" id="IPR001202">
    <property type="entry name" value="WW_dom"/>
</dbReference>
<feature type="region of interest" description="Disordered" evidence="4">
    <location>
        <begin position="294"/>
        <end position="341"/>
    </location>
</feature>
<dbReference type="STRING" id="139723.A0A182LWF9"/>
<reference evidence="5" key="2">
    <citation type="submission" date="2020-05" db="UniProtKB">
        <authorList>
            <consortium name="EnsemblMetazoa"/>
        </authorList>
    </citation>
    <scope>IDENTIFICATION</scope>
    <source>
        <strain evidence="5">A-37</strain>
    </source>
</reference>
<feature type="compositionally biased region" description="Low complexity" evidence="4">
    <location>
        <begin position="779"/>
        <end position="789"/>
    </location>
</feature>
<dbReference type="AlphaFoldDB" id="A0A182LWF9"/>
<keyword evidence="3" id="KW-0175">Coiled coil</keyword>
<feature type="region of interest" description="Disordered" evidence="4">
    <location>
        <begin position="98"/>
        <end position="118"/>
    </location>
</feature>
<feature type="compositionally biased region" description="Acidic residues" evidence="4">
    <location>
        <begin position="295"/>
        <end position="308"/>
    </location>
</feature>
<evidence type="ECO:0008006" key="7">
    <source>
        <dbReference type="Google" id="ProtNLM"/>
    </source>
</evidence>
<reference evidence="6" key="1">
    <citation type="submission" date="2013-09" db="EMBL/GenBank/DDBJ databases">
        <title>The Genome Sequence of Anopheles culicifacies species A.</title>
        <authorList>
            <consortium name="The Broad Institute Genomics Platform"/>
            <person name="Neafsey D.E."/>
            <person name="Besansky N."/>
            <person name="Howell P."/>
            <person name="Walton C."/>
            <person name="Young S.K."/>
            <person name="Zeng Q."/>
            <person name="Gargeya S."/>
            <person name="Fitzgerald M."/>
            <person name="Haas B."/>
            <person name="Abouelleil A."/>
            <person name="Allen A.W."/>
            <person name="Alvarado L."/>
            <person name="Arachchi H.M."/>
            <person name="Berlin A.M."/>
            <person name="Chapman S.B."/>
            <person name="Gainer-Dewar J."/>
            <person name="Goldberg J."/>
            <person name="Griggs A."/>
            <person name="Gujja S."/>
            <person name="Hansen M."/>
            <person name="Howarth C."/>
            <person name="Imamovic A."/>
            <person name="Ireland A."/>
            <person name="Larimer J."/>
            <person name="McCowan C."/>
            <person name="Murphy C."/>
            <person name="Pearson M."/>
            <person name="Poon T.W."/>
            <person name="Priest M."/>
            <person name="Roberts A."/>
            <person name="Saif S."/>
            <person name="Shea T."/>
            <person name="Sisk P."/>
            <person name="Sykes S."/>
            <person name="Wortman J."/>
            <person name="Nusbaum C."/>
            <person name="Birren B."/>
        </authorList>
    </citation>
    <scope>NUCLEOTIDE SEQUENCE [LARGE SCALE GENOMIC DNA]</scope>
    <source>
        <strain evidence="6">A-37</strain>
    </source>
</reference>
<dbReference type="Proteomes" id="UP000075883">
    <property type="component" value="Unassembled WGS sequence"/>
</dbReference>
<evidence type="ECO:0000256" key="1">
    <source>
        <dbReference type="ARBA" id="ARBA00022460"/>
    </source>
</evidence>
<name>A0A182LWF9_9DIPT</name>
<dbReference type="InterPro" id="IPR053233">
    <property type="entry name" value="ABRA-related"/>
</dbReference>
<organism evidence="5 6">
    <name type="scientific">Anopheles culicifacies</name>
    <dbReference type="NCBI Taxonomy" id="139723"/>
    <lineage>
        <taxon>Eukaryota</taxon>
        <taxon>Metazoa</taxon>
        <taxon>Ecdysozoa</taxon>
        <taxon>Arthropoda</taxon>
        <taxon>Hexapoda</taxon>
        <taxon>Insecta</taxon>
        <taxon>Pterygota</taxon>
        <taxon>Neoptera</taxon>
        <taxon>Endopterygota</taxon>
        <taxon>Diptera</taxon>
        <taxon>Nematocera</taxon>
        <taxon>Culicoidea</taxon>
        <taxon>Culicidae</taxon>
        <taxon>Anophelinae</taxon>
        <taxon>Anopheles</taxon>
        <taxon>culicifacies species complex</taxon>
    </lineage>
</organism>
<proteinExistence type="predicted"/>
<feature type="compositionally biased region" description="Polar residues" evidence="4">
    <location>
        <begin position="638"/>
        <end position="651"/>
    </location>
</feature>
<accession>A0A182LWF9</accession>
<evidence type="ECO:0000256" key="2">
    <source>
        <dbReference type="ARBA" id="ARBA00022737"/>
    </source>
</evidence>
<keyword evidence="2" id="KW-0677">Repeat</keyword>
<keyword evidence="6" id="KW-1185">Reference proteome</keyword>
<feature type="coiled-coil region" evidence="3">
    <location>
        <begin position="495"/>
        <end position="526"/>
    </location>
</feature>
<feature type="compositionally biased region" description="Polar residues" evidence="4">
    <location>
        <begin position="98"/>
        <end position="107"/>
    </location>
</feature>
<evidence type="ECO:0000256" key="4">
    <source>
        <dbReference type="SAM" id="MobiDB-lite"/>
    </source>
</evidence>
<keyword evidence="1" id="KW-0193">Cuticle</keyword>
<feature type="coiled-coil region" evidence="3">
    <location>
        <begin position="555"/>
        <end position="582"/>
    </location>
</feature>
<feature type="region of interest" description="Disordered" evidence="4">
    <location>
        <begin position="939"/>
        <end position="992"/>
    </location>
</feature>
<dbReference type="CDD" id="cd00201">
    <property type="entry name" value="WW"/>
    <property type="match status" value="1"/>
</dbReference>
<dbReference type="VEuPathDB" id="VectorBase:ACUA003591"/>
<feature type="compositionally biased region" description="Basic and acidic residues" evidence="4">
    <location>
        <begin position="983"/>
        <end position="992"/>
    </location>
</feature>
<evidence type="ECO:0000313" key="6">
    <source>
        <dbReference type="Proteomes" id="UP000075883"/>
    </source>
</evidence>
<dbReference type="GO" id="GO:0042302">
    <property type="term" value="F:structural constituent of cuticle"/>
    <property type="evidence" value="ECO:0007669"/>
    <property type="project" value="UniProtKB-KW"/>
</dbReference>
<dbReference type="PANTHER" id="PTHR21715">
    <property type="entry name" value="RH04127P"/>
    <property type="match status" value="1"/>
</dbReference>
<feature type="region of interest" description="Disordered" evidence="4">
    <location>
        <begin position="773"/>
        <end position="801"/>
    </location>
</feature>
<feature type="coiled-coil region" evidence="3">
    <location>
        <begin position="391"/>
        <end position="467"/>
    </location>
</feature>